<dbReference type="InterPro" id="IPR003593">
    <property type="entry name" value="AAA+_ATPase"/>
</dbReference>
<dbReference type="GO" id="GO:0016887">
    <property type="term" value="F:ATP hydrolysis activity"/>
    <property type="evidence" value="ECO:0007669"/>
    <property type="project" value="InterPro"/>
</dbReference>
<evidence type="ECO:0000256" key="1">
    <source>
        <dbReference type="ARBA" id="ARBA00007271"/>
    </source>
</evidence>
<dbReference type="OrthoDB" id="10042665at2759"/>
<comment type="similarity">
    <text evidence="1">Belongs to the AAA ATPase family. PCH2 subfamily.</text>
</comment>
<accession>A0A4T0Q8B2</accession>
<dbReference type="InterPro" id="IPR003960">
    <property type="entry name" value="ATPase_AAA_CS"/>
</dbReference>
<evidence type="ECO:0000256" key="4">
    <source>
        <dbReference type="ARBA" id="ARBA00023254"/>
    </source>
</evidence>
<sequence length="396" mass="43976">MSRQIHVDVLLKGESDLDYSTSNEVVKAVLNDMRPIGTDTIFLSDIKMSDVWNSISSTDVALDIRTIKLAADDNTEITSNSSFVVHSYQLFDNVESDLVDLLEDEDDDDGINKEKSASVLELPSGQLEGLWDTLHFDYNIKDKLLNYINTTIKFSTRNIDQKLISWNRIILLHGPPGTGKTSLAKALAHNLSIRLNETYAQGRLVEINAHSLFSKWFSESGKLVQAMFDSINKLAEDDSVFVTLLIDEVESLTAARQASLSGNEPSDALRVVNALLTQIDKLKQRKNVLIIATSNLTNAIDDAFMDRADIKQYIGNPSTKAIEKVLNGCLNELVIKGLISNDESPVDIIAAVAKTHEASGRFLRKLPLLAYTHAQEDLPTRRGIIDSMKVCIEENK</sequence>
<protein>
    <submittedName>
        <fullName evidence="7">AAA-domain-containing protein</fullName>
    </submittedName>
</protein>
<dbReference type="Gene3D" id="3.40.50.300">
    <property type="entry name" value="P-loop containing nucleotide triphosphate hydrolases"/>
    <property type="match status" value="1"/>
</dbReference>
<feature type="domain" description="AAA+ ATPase" evidence="6">
    <location>
        <begin position="166"/>
        <end position="318"/>
    </location>
</feature>
<dbReference type="InterPro" id="IPR001270">
    <property type="entry name" value="ClpA/B"/>
</dbReference>
<evidence type="ECO:0000256" key="5">
    <source>
        <dbReference type="RuleBase" id="RU003651"/>
    </source>
</evidence>
<dbReference type="InterPro" id="IPR044539">
    <property type="entry name" value="Pch2-like"/>
</dbReference>
<dbReference type="GO" id="GO:0007131">
    <property type="term" value="P:reciprocal meiotic recombination"/>
    <property type="evidence" value="ECO:0007669"/>
    <property type="project" value="TreeGrafter"/>
</dbReference>
<reference evidence="10 11" key="1">
    <citation type="submission" date="2019-03" db="EMBL/GenBank/DDBJ databases">
        <title>Sequencing 25 genomes of Wallemia mellicola.</title>
        <authorList>
            <person name="Gostincar C."/>
        </authorList>
    </citation>
    <scope>NUCLEOTIDE SEQUENCE [LARGE SCALE GENOMIC DNA]</scope>
    <source>
        <strain evidence="7 11">EXF-1262</strain>
        <strain evidence="8 12">EXF-1274</strain>
        <strain evidence="9 10">EXF-1277</strain>
    </source>
</reference>
<evidence type="ECO:0000313" key="10">
    <source>
        <dbReference type="Proteomes" id="UP000305362"/>
    </source>
</evidence>
<evidence type="ECO:0000313" key="11">
    <source>
        <dbReference type="Proteomes" id="UP000307169"/>
    </source>
</evidence>
<dbReference type="GO" id="GO:0005524">
    <property type="term" value="F:ATP binding"/>
    <property type="evidence" value="ECO:0007669"/>
    <property type="project" value="UniProtKB-KW"/>
</dbReference>
<dbReference type="AlphaFoldDB" id="A0A4T0Q8B2"/>
<dbReference type="EMBL" id="SPRV01000019">
    <property type="protein sequence ID" value="TIC66774.1"/>
    <property type="molecule type" value="Genomic_DNA"/>
</dbReference>
<evidence type="ECO:0000313" key="12">
    <source>
        <dbReference type="Proteomes" id="UP000309601"/>
    </source>
</evidence>
<dbReference type="InterPro" id="IPR003959">
    <property type="entry name" value="ATPase_AAA_core"/>
</dbReference>
<dbReference type="EMBL" id="SPRW01000015">
    <property type="protein sequence ID" value="TIC66643.1"/>
    <property type="molecule type" value="Genomic_DNA"/>
</dbReference>
<dbReference type="SUPFAM" id="SSF52540">
    <property type="entry name" value="P-loop containing nucleoside triphosphate hydrolases"/>
    <property type="match status" value="1"/>
</dbReference>
<name>A0A4T0Q8B2_9BASI</name>
<dbReference type="Proteomes" id="UP000305362">
    <property type="component" value="Unassembled WGS sequence"/>
</dbReference>
<evidence type="ECO:0000256" key="3">
    <source>
        <dbReference type="ARBA" id="ARBA00022840"/>
    </source>
</evidence>
<keyword evidence="2 5" id="KW-0547">Nucleotide-binding</keyword>
<dbReference type="GO" id="GO:0005634">
    <property type="term" value="C:nucleus"/>
    <property type="evidence" value="ECO:0007669"/>
    <property type="project" value="TreeGrafter"/>
</dbReference>
<dbReference type="PRINTS" id="PR00300">
    <property type="entry name" value="CLPPROTEASEA"/>
</dbReference>
<dbReference type="PANTHER" id="PTHR45991:SF1">
    <property type="entry name" value="PACHYTENE CHECKPOINT PROTEIN 2 HOMOLOG"/>
    <property type="match status" value="1"/>
</dbReference>
<dbReference type="PROSITE" id="PS00674">
    <property type="entry name" value="AAA"/>
    <property type="match status" value="1"/>
</dbReference>
<gene>
    <name evidence="8" type="ORF">E3Q02_01772</name>
    <name evidence="9" type="ORF">E3Q03_02120</name>
    <name evidence="7" type="ORF">E3Q17_01697</name>
</gene>
<evidence type="ECO:0000259" key="6">
    <source>
        <dbReference type="SMART" id="SM00382"/>
    </source>
</evidence>
<dbReference type="Proteomes" id="UP000309601">
    <property type="component" value="Unassembled WGS sequence"/>
</dbReference>
<dbReference type="Proteomes" id="UP000307169">
    <property type="component" value="Unassembled WGS sequence"/>
</dbReference>
<proteinExistence type="inferred from homology"/>
<evidence type="ECO:0000313" key="7">
    <source>
        <dbReference type="EMBL" id="TIC01739.1"/>
    </source>
</evidence>
<comment type="caution">
    <text evidence="7">The sequence shown here is derived from an EMBL/GenBank/DDBJ whole genome shotgun (WGS) entry which is preliminary data.</text>
</comment>
<keyword evidence="4" id="KW-0469">Meiosis</keyword>
<dbReference type="Pfam" id="PF00004">
    <property type="entry name" value="AAA"/>
    <property type="match status" value="1"/>
</dbReference>
<evidence type="ECO:0000313" key="8">
    <source>
        <dbReference type="EMBL" id="TIC66643.1"/>
    </source>
</evidence>
<dbReference type="GO" id="GO:0051598">
    <property type="term" value="P:meiotic recombination checkpoint signaling"/>
    <property type="evidence" value="ECO:0007669"/>
    <property type="project" value="TreeGrafter"/>
</dbReference>
<evidence type="ECO:0000256" key="2">
    <source>
        <dbReference type="ARBA" id="ARBA00022741"/>
    </source>
</evidence>
<evidence type="ECO:0000313" key="9">
    <source>
        <dbReference type="EMBL" id="TIC66774.1"/>
    </source>
</evidence>
<dbReference type="FunFam" id="3.40.50.300:FF:001494">
    <property type="entry name" value="Pachytene checkpoint component Pch2"/>
    <property type="match status" value="1"/>
</dbReference>
<dbReference type="InterPro" id="IPR027417">
    <property type="entry name" value="P-loop_NTPase"/>
</dbReference>
<dbReference type="PANTHER" id="PTHR45991">
    <property type="entry name" value="PACHYTENE CHECKPOINT PROTEIN 2"/>
    <property type="match status" value="1"/>
</dbReference>
<dbReference type="GO" id="GO:0005694">
    <property type="term" value="C:chromosome"/>
    <property type="evidence" value="ECO:0007669"/>
    <property type="project" value="TreeGrafter"/>
</dbReference>
<organism evidence="7 11">
    <name type="scientific">Wallemia mellicola</name>
    <dbReference type="NCBI Taxonomy" id="1708541"/>
    <lineage>
        <taxon>Eukaryota</taxon>
        <taxon>Fungi</taxon>
        <taxon>Dikarya</taxon>
        <taxon>Basidiomycota</taxon>
        <taxon>Wallemiomycotina</taxon>
        <taxon>Wallemiomycetes</taxon>
        <taxon>Wallemiales</taxon>
        <taxon>Wallemiaceae</taxon>
        <taxon>Wallemia</taxon>
    </lineage>
</organism>
<dbReference type="SMART" id="SM00382">
    <property type="entry name" value="AAA"/>
    <property type="match status" value="1"/>
</dbReference>
<keyword evidence="3 5" id="KW-0067">ATP-binding</keyword>
<dbReference type="EMBL" id="SPRH01000015">
    <property type="protein sequence ID" value="TIC01739.1"/>
    <property type="molecule type" value="Genomic_DNA"/>
</dbReference>